<evidence type="ECO:0000313" key="4">
    <source>
        <dbReference type="Proteomes" id="UP000242763"/>
    </source>
</evidence>
<evidence type="ECO:0000259" key="1">
    <source>
        <dbReference type="Pfam" id="PF01548"/>
    </source>
</evidence>
<gene>
    <name evidence="3" type="ORF">SAMN03080618_00822</name>
</gene>
<dbReference type="GO" id="GO:0003677">
    <property type="term" value="F:DNA binding"/>
    <property type="evidence" value="ECO:0007669"/>
    <property type="project" value="InterPro"/>
</dbReference>
<proteinExistence type="predicted"/>
<sequence length="343" mass="38605">MTTATMIGIDLAKNVFQVHGTSMTGELKFRKKLSRIHFRSFMSGHPRAIVVMEACGSAHYWAREIAKYGHEVKLIAPQYVRPFVKRQKNDAADAEAIVIAAQRPEMRFITPKAEEQQARALLFRGRERLVRQRTELVNALRSVLYEFGHPTPQGIVHLARVEAIVEAENSDLPSLVREECRDLLLQICEKTQRIEARTKQIGALATQTDTARRLQTMPGVGPVSALAVEAFAPPMESFRRGRDFAAWLGLVPRQHSSGGKERLGRISKAGQADIRRLLIMGAMSRLNWLGRKKIPDGSWLSRMLARKPRMLVAIALANKMARGIWAMMTKKKDYEKPAQSAFA</sequence>
<dbReference type="OrthoDB" id="5289737at2"/>
<evidence type="ECO:0000259" key="2">
    <source>
        <dbReference type="Pfam" id="PF02371"/>
    </source>
</evidence>
<feature type="domain" description="Transposase IS116/IS110/IS902 C-terminal" evidence="2">
    <location>
        <begin position="211"/>
        <end position="287"/>
    </location>
</feature>
<dbReference type="EMBL" id="FORF01000003">
    <property type="protein sequence ID" value="SFI56004.1"/>
    <property type="molecule type" value="Genomic_DNA"/>
</dbReference>
<feature type="domain" description="Transposase IS110-like N-terminal" evidence="1">
    <location>
        <begin position="7"/>
        <end position="146"/>
    </location>
</feature>
<dbReference type="Proteomes" id="UP000242763">
    <property type="component" value="Unassembled WGS sequence"/>
</dbReference>
<evidence type="ECO:0000313" key="3">
    <source>
        <dbReference type="EMBL" id="SFI56004.1"/>
    </source>
</evidence>
<dbReference type="AlphaFoldDB" id="A0A1I3J6R3"/>
<dbReference type="PANTHER" id="PTHR33055:SF3">
    <property type="entry name" value="PUTATIVE TRANSPOSASE FOR IS117-RELATED"/>
    <property type="match status" value="1"/>
</dbReference>
<reference evidence="4" key="1">
    <citation type="submission" date="2016-10" db="EMBL/GenBank/DDBJ databases">
        <authorList>
            <person name="Varghese N."/>
            <person name="Submissions S."/>
        </authorList>
    </citation>
    <scope>NUCLEOTIDE SEQUENCE [LARGE SCALE GENOMIC DNA]</scope>
    <source>
        <strain evidence="4">DSM 21857</strain>
    </source>
</reference>
<keyword evidence="4" id="KW-1185">Reference proteome</keyword>
<dbReference type="InterPro" id="IPR047650">
    <property type="entry name" value="Transpos_IS110"/>
</dbReference>
<dbReference type="Pfam" id="PF01548">
    <property type="entry name" value="DEDD_Tnp_IS110"/>
    <property type="match status" value="1"/>
</dbReference>
<dbReference type="Pfam" id="PF02371">
    <property type="entry name" value="Transposase_20"/>
    <property type="match status" value="1"/>
</dbReference>
<dbReference type="NCBIfam" id="NF033542">
    <property type="entry name" value="transpos_IS110"/>
    <property type="match status" value="1"/>
</dbReference>
<name>A0A1I3J6R3_9HYPH</name>
<dbReference type="InterPro" id="IPR003346">
    <property type="entry name" value="Transposase_20"/>
</dbReference>
<dbReference type="RefSeq" id="WP_091519005.1">
    <property type="nucleotide sequence ID" value="NZ_FORF01000003.1"/>
</dbReference>
<organism evidence="3 4">
    <name type="scientific">Aquamicrobium aerolatum DSM 21857</name>
    <dbReference type="NCBI Taxonomy" id="1121003"/>
    <lineage>
        <taxon>Bacteria</taxon>
        <taxon>Pseudomonadati</taxon>
        <taxon>Pseudomonadota</taxon>
        <taxon>Alphaproteobacteria</taxon>
        <taxon>Hyphomicrobiales</taxon>
        <taxon>Phyllobacteriaceae</taxon>
        <taxon>Aerobium</taxon>
    </lineage>
</organism>
<dbReference type="GO" id="GO:0004803">
    <property type="term" value="F:transposase activity"/>
    <property type="evidence" value="ECO:0007669"/>
    <property type="project" value="InterPro"/>
</dbReference>
<accession>A0A1I3J6R3</accession>
<dbReference type="InterPro" id="IPR002525">
    <property type="entry name" value="Transp_IS110-like_N"/>
</dbReference>
<protein>
    <submittedName>
        <fullName evidence="3">Transposase</fullName>
    </submittedName>
</protein>
<dbReference type="PANTHER" id="PTHR33055">
    <property type="entry name" value="TRANSPOSASE FOR INSERTION SEQUENCE ELEMENT IS1111A"/>
    <property type="match status" value="1"/>
</dbReference>
<dbReference type="GO" id="GO:0006313">
    <property type="term" value="P:DNA transposition"/>
    <property type="evidence" value="ECO:0007669"/>
    <property type="project" value="InterPro"/>
</dbReference>